<evidence type="ECO:0000256" key="1">
    <source>
        <dbReference type="SAM" id="MobiDB-lite"/>
    </source>
</evidence>
<evidence type="ECO:0008006" key="5">
    <source>
        <dbReference type="Google" id="ProtNLM"/>
    </source>
</evidence>
<feature type="region of interest" description="Disordered" evidence="1">
    <location>
        <begin position="66"/>
        <end position="107"/>
    </location>
</feature>
<proteinExistence type="predicted"/>
<dbReference type="PROSITE" id="PS51257">
    <property type="entry name" value="PROKAR_LIPOPROTEIN"/>
    <property type="match status" value="1"/>
</dbReference>
<organism evidence="3 4">
    <name type="scientific">Fusarium oxysporum f. sp. rapae</name>
    <dbReference type="NCBI Taxonomy" id="485398"/>
    <lineage>
        <taxon>Eukaryota</taxon>
        <taxon>Fungi</taxon>
        <taxon>Dikarya</taxon>
        <taxon>Ascomycota</taxon>
        <taxon>Pezizomycotina</taxon>
        <taxon>Sordariomycetes</taxon>
        <taxon>Hypocreomycetidae</taxon>
        <taxon>Hypocreales</taxon>
        <taxon>Nectriaceae</taxon>
        <taxon>Fusarium</taxon>
        <taxon>Fusarium oxysporum species complex</taxon>
    </lineage>
</organism>
<feature type="compositionally biased region" description="Polar residues" evidence="1">
    <location>
        <begin position="76"/>
        <end position="106"/>
    </location>
</feature>
<feature type="region of interest" description="Disordered" evidence="1">
    <location>
        <begin position="1049"/>
        <end position="1070"/>
    </location>
</feature>
<comment type="caution">
    <text evidence="3">The sequence shown here is derived from an EMBL/GenBank/DDBJ whole genome shotgun (WGS) entry which is preliminary data.</text>
</comment>
<reference evidence="3" key="1">
    <citation type="submission" date="2021-04" db="EMBL/GenBank/DDBJ databases">
        <title>First draft genome resource for Brassicaceae pathogens Fusarium oxysporum f. sp. raphani and Fusarium oxysporum f. sp. rapae.</title>
        <authorList>
            <person name="Asai S."/>
        </authorList>
    </citation>
    <scope>NUCLEOTIDE SEQUENCE</scope>
    <source>
        <strain evidence="3">Tf1208</strain>
    </source>
</reference>
<dbReference type="Proteomes" id="UP000694050">
    <property type="component" value="Unassembled WGS sequence"/>
</dbReference>
<evidence type="ECO:0000256" key="2">
    <source>
        <dbReference type="SAM" id="SignalP"/>
    </source>
</evidence>
<feature type="region of interest" description="Disordered" evidence="1">
    <location>
        <begin position="1328"/>
        <end position="1392"/>
    </location>
</feature>
<evidence type="ECO:0000313" key="4">
    <source>
        <dbReference type="Proteomes" id="UP000694050"/>
    </source>
</evidence>
<feature type="region of interest" description="Disordered" evidence="1">
    <location>
        <begin position="1084"/>
        <end position="1107"/>
    </location>
</feature>
<accession>A0A8J5P696</accession>
<feature type="compositionally biased region" description="Low complexity" evidence="1">
    <location>
        <begin position="1049"/>
        <end position="1060"/>
    </location>
</feature>
<feature type="compositionally biased region" description="Low complexity" evidence="1">
    <location>
        <begin position="1092"/>
        <end position="1107"/>
    </location>
</feature>
<sequence>MRPPNIPLIAVLSVLLLLSCLLSSATGLGPQQYWGAPKDVRGNSFIEARNPFGNALADGYGPPPPYYTGEPIAPTDLTSHPSLEESTATETQTGASEAGVTSQSNFSSHYDTLSSGSSSLFVSSALETGTAMITVGSSAKAGSTSGSEALSSVHLTVSGSFLGTETSGVEASSISLGQGSTMSGTNSSLTGTYPSAGTSSPGTATELPSGSASSATVSGFFNETNTITESVSRTRIVSSAEASGELTTTELASGHESSVTKVGSTTTTTKMLNVTVTIAPSSSNGISSSLSSLTVPMTADETTTITVIPQQNSSELSTEGLATDTGSKEHSTLGSLATESTKSVTTQSILTEVSISESTQKSSLASSIPINGTVSFTTTTAYFTTTVVVPISSPVLSNSSGISTPTIVASDDSSGTGTGDSSPIMVSSTVTFSTTVTTRKTYTTLNVTSPATSSSFSSVPTSIISASVGVSESDIATASNQTSSETLFTSTALPINPTSNSVTESFAVTTVSEGSVITIFPGGIIPTGSATSMVNNSVSTQYSTSAPSRLNSSMSIRRTSLSSQTDSLFGWPTSTLTSSHTSKATLEVPSLSFPASWLSINTTPMTPPSVSTMSTRGPSDGSALGNVTVIKTTITSTITSSLAPTSLSSSGNVTVAHTTSGYNFSKSVGSSKSTFNSQSTSLDSFPGISTVIISEQPTNFPFPTNASLVWQSTTSSMSLFESDKTIGPKGSDATFSMTTAGFNSTTPYTNSTTITASETYPSSNRDEAPSIITAGTSGSWNTTSTAQWFTNSTIQATVTATRTGSDLVSGTQTLSDTAAVTPQPPTSLHVTLTTISGSIYTKTFTDVTITIITPTFSTTSEINSLPTVLTSTAPFPLPSNTTLMRTGASLPPSGTGPRFTITGTLGDFSTFSVAITPSIRTTYRTVNTTLAGTTTDTSASASDTNEPLFPISNSTNLGTISLSAIASWRPDPEPWTTWPTLSLTNEPGFSTWSVNSEVSESASYIQTTTRSLTSTLAEPSMSHSSIHNLSSATSESISYTRTTTLTLTTTLEESSTSPSTIGNRSSATSESISYTRTTTVFRTTTLGEPGVSPSALNSSSDDASLSTSYTRTTTLTLTTASAEPQKPQTSQVSGAAVTYSSVSTWTNVTSGVTDFTSTETISLATVTSSLSGTLTTFLTTGSAKGVSTSLESSALAPIPVGNSTLSQASGRTSSGIDTLIDALTGTHFLTGSAGTAAPCESTSTSSSTCTDSVYDAPTPTAIPASTDCLTVANVPVSSLSYVSALTATEDVSSTCSTTSSTVHWSNMTHTFGVKDTKTSTYQPLTTLRTVTKVQSEQSGSAGDDYPTPTDRVPEDPNFPWGNDSPIHRHQNSSELGPGEGDGDGDGDGGLSKRINWRLKWENVRDKLEGLWHGQALKTED</sequence>
<keyword evidence="2" id="KW-0732">Signal</keyword>
<feature type="chain" id="PRO_5035145077" description="MUC1-Extracellular alpha-1,4-glucan glucosidase" evidence="2">
    <location>
        <begin position="28"/>
        <end position="1420"/>
    </location>
</feature>
<name>A0A8J5P696_FUSOX</name>
<feature type="compositionally biased region" description="Polar residues" evidence="1">
    <location>
        <begin position="1061"/>
        <end position="1070"/>
    </location>
</feature>
<feature type="region of interest" description="Disordered" evidence="1">
    <location>
        <begin position="172"/>
        <end position="215"/>
    </location>
</feature>
<feature type="compositionally biased region" description="Polar residues" evidence="1">
    <location>
        <begin position="1328"/>
        <end position="1340"/>
    </location>
</feature>
<dbReference type="EMBL" id="JAELUQ010000006">
    <property type="protein sequence ID" value="KAG7412352.1"/>
    <property type="molecule type" value="Genomic_DNA"/>
</dbReference>
<feature type="signal peptide" evidence="2">
    <location>
        <begin position="1"/>
        <end position="27"/>
    </location>
</feature>
<feature type="region of interest" description="Disordered" evidence="1">
    <location>
        <begin position="310"/>
        <end position="339"/>
    </location>
</feature>
<evidence type="ECO:0000313" key="3">
    <source>
        <dbReference type="EMBL" id="KAG7412352.1"/>
    </source>
</evidence>
<protein>
    <recommendedName>
        <fullName evidence="5">MUC1-Extracellular alpha-1,4-glucan glucosidase</fullName>
    </recommendedName>
</protein>
<gene>
    <name evidence="3" type="ORF">Forpe1208_v008948</name>
</gene>